<keyword evidence="3" id="KW-1185">Reference proteome</keyword>
<dbReference type="Proteomes" id="UP000294855">
    <property type="component" value="Unassembled WGS sequence"/>
</dbReference>
<feature type="region of interest" description="Disordered" evidence="1">
    <location>
        <begin position="102"/>
        <end position="125"/>
    </location>
</feature>
<dbReference type="EMBL" id="SNYS01000009">
    <property type="protein sequence ID" value="TDQ68219.1"/>
    <property type="molecule type" value="Genomic_DNA"/>
</dbReference>
<evidence type="ECO:0000313" key="3">
    <source>
        <dbReference type="Proteomes" id="UP000294855"/>
    </source>
</evidence>
<feature type="region of interest" description="Disordered" evidence="1">
    <location>
        <begin position="483"/>
        <end position="508"/>
    </location>
</feature>
<dbReference type="RefSeq" id="WP_133517611.1">
    <property type="nucleotide sequence ID" value="NZ_JAHDUW010000004.1"/>
</dbReference>
<gene>
    <name evidence="2" type="ORF">C7391_1157</name>
</gene>
<evidence type="ECO:0000313" key="2">
    <source>
        <dbReference type="EMBL" id="TDQ68219.1"/>
    </source>
</evidence>
<name>A0A484F313_9EURY</name>
<accession>A0A484F313</accession>
<proteinExistence type="predicted"/>
<feature type="compositionally biased region" description="Acidic residues" evidence="1">
    <location>
        <begin position="496"/>
        <end position="508"/>
    </location>
</feature>
<protein>
    <submittedName>
        <fullName evidence="2">Uncharacterized protein</fullName>
    </submittedName>
</protein>
<evidence type="ECO:0000256" key="1">
    <source>
        <dbReference type="SAM" id="MobiDB-lite"/>
    </source>
</evidence>
<feature type="region of interest" description="Disordered" evidence="1">
    <location>
        <begin position="1"/>
        <end position="37"/>
    </location>
</feature>
<feature type="region of interest" description="Disordered" evidence="1">
    <location>
        <begin position="55"/>
        <end position="80"/>
    </location>
</feature>
<organism evidence="2 3">
    <name type="scientific">Methanimicrococcus blatticola</name>
    <dbReference type="NCBI Taxonomy" id="91560"/>
    <lineage>
        <taxon>Archaea</taxon>
        <taxon>Methanobacteriati</taxon>
        <taxon>Methanobacteriota</taxon>
        <taxon>Stenosarchaea group</taxon>
        <taxon>Methanomicrobia</taxon>
        <taxon>Methanosarcinales</taxon>
        <taxon>Methanosarcinaceae</taxon>
        <taxon>Methanimicrococcus</taxon>
    </lineage>
</organism>
<dbReference type="AlphaFoldDB" id="A0A484F313"/>
<reference evidence="2 3" key="1">
    <citation type="submission" date="2019-03" db="EMBL/GenBank/DDBJ databases">
        <title>Genomic Encyclopedia of Type Strains, Phase IV (KMG-IV): sequencing the most valuable type-strain genomes for metagenomic binning, comparative biology and taxonomic classification.</title>
        <authorList>
            <person name="Goeker M."/>
        </authorList>
    </citation>
    <scope>NUCLEOTIDE SEQUENCE [LARGE SCALE GENOMIC DNA]</scope>
    <source>
        <strain evidence="2 3">DSM 13328</strain>
    </source>
</reference>
<comment type="caution">
    <text evidence="2">The sequence shown here is derived from an EMBL/GenBank/DDBJ whole genome shotgun (WGS) entry which is preliminary data.</text>
</comment>
<sequence>MKNSKIRRTSESPTDGDFIYIDYSSLPTDSQNEPEESERFFISVQRKELTPAKKAYVESTRTKPDAPFADAHPKGLYSESGAGVVDDYAAQTDWRDRIQKAVAESATRIKPPSRETTPWPEAPQDRQIKIAYQERIFEEITPTEPEVDDEIDEIVLWEIDEKITSREPFIPEEYAGGGKPNVRADAYEQWLSERNARLAAEDAQLKANVAANLKKQKRAEAHDQWLTEREARIAAEDMELKEAVAANLKKQKYAGAYDEWLAEREARIAKEDAQLKMDVAANLKKQRQAEAYDQWIAEREARIAAEDAQLKAAVAANLKKQKYAEAHDQWVAEREARIAAEDAQLKAAVATNLKKQKYAEAHDLWVAEREARLAAEEHELLEKIREKEVEAFVYSADLKPTDETAPVFENDLKEIEDEFEAVFDETIDQMFETVSEDTVSGIEVYDETEIEIIAESPNEAAEDVADENIAIEEENIAAADENITADDETVATGEDAAAEEEADEPDEEYDADLQALLNEKKSLERLRVKSQNLDDEFVV</sequence>